<feature type="chain" id="PRO_5007153968" evidence="1">
    <location>
        <begin position="29"/>
        <end position="529"/>
    </location>
</feature>
<dbReference type="SUPFAM" id="SSF51126">
    <property type="entry name" value="Pectin lyase-like"/>
    <property type="match status" value="1"/>
</dbReference>
<keyword evidence="1" id="KW-0732">Signal</keyword>
<organism evidence="2 3">
    <name type="scientific">Streptomyces yokosukanensis</name>
    <dbReference type="NCBI Taxonomy" id="67386"/>
    <lineage>
        <taxon>Bacteria</taxon>
        <taxon>Bacillati</taxon>
        <taxon>Actinomycetota</taxon>
        <taxon>Actinomycetes</taxon>
        <taxon>Kitasatosporales</taxon>
        <taxon>Streptomycetaceae</taxon>
        <taxon>Streptomyces</taxon>
    </lineage>
</organism>
<proteinExistence type="predicted"/>
<dbReference type="InterPro" id="IPR011050">
    <property type="entry name" value="Pectin_lyase_fold/virulence"/>
</dbReference>
<gene>
    <name evidence="2" type="ORF">AQI95_05580</name>
</gene>
<dbReference type="Gene3D" id="2.160.20.10">
    <property type="entry name" value="Single-stranded right-handed beta-helix, Pectin lyase-like"/>
    <property type="match status" value="1"/>
</dbReference>
<protein>
    <submittedName>
        <fullName evidence="2">Peptidoglycan-binding protein</fullName>
    </submittedName>
</protein>
<dbReference type="AlphaFoldDB" id="A0A117Q4W3"/>
<dbReference type="InterPro" id="IPR012334">
    <property type="entry name" value="Pectin_lyas_fold"/>
</dbReference>
<dbReference type="Proteomes" id="UP000053127">
    <property type="component" value="Unassembled WGS sequence"/>
</dbReference>
<reference evidence="2 3" key="1">
    <citation type="submission" date="2015-10" db="EMBL/GenBank/DDBJ databases">
        <title>Draft genome sequence of Streptomyces yokosukanensis DSM 40224, type strain for the species Streptomyces yokosukanensis.</title>
        <authorList>
            <person name="Ruckert C."/>
            <person name="Winkler A."/>
            <person name="Kalinowski J."/>
            <person name="Kampfer P."/>
            <person name="Glaeser S."/>
        </authorList>
    </citation>
    <scope>NUCLEOTIDE SEQUENCE [LARGE SCALE GENOMIC DNA]</scope>
    <source>
        <strain evidence="2 3">DSM 40224</strain>
    </source>
</reference>
<name>A0A117Q4W3_9ACTN</name>
<accession>A0A117Q4W3</accession>
<dbReference type="EMBL" id="LMWN01000006">
    <property type="protein sequence ID" value="KUN09299.1"/>
    <property type="molecule type" value="Genomic_DNA"/>
</dbReference>
<evidence type="ECO:0000256" key="1">
    <source>
        <dbReference type="SAM" id="SignalP"/>
    </source>
</evidence>
<evidence type="ECO:0000313" key="3">
    <source>
        <dbReference type="Proteomes" id="UP000053127"/>
    </source>
</evidence>
<comment type="caution">
    <text evidence="2">The sequence shown here is derived from an EMBL/GenBank/DDBJ whole genome shotgun (WGS) entry which is preliminary data.</text>
</comment>
<feature type="signal peptide" evidence="1">
    <location>
        <begin position="1"/>
        <end position="28"/>
    </location>
</feature>
<dbReference type="STRING" id="67386.AQI95_05580"/>
<keyword evidence="3" id="KW-1185">Reference proteome</keyword>
<evidence type="ECO:0000313" key="2">
    <source>
        <dbReference type="EMBL" id="KUN09299.1"/>
    </source>
</evidence>
<sequence>MVRGRRRASRRRYMYASVIAVLAGTASAAVIQTGAQGSTRSPSHPAGVGSGAVSGKWISMSGGHLVYGHDAQGNRIPDFSYAGYEGGGVPLPKVPVRVKVAAPGKGDATATIQAAIDKVSALRPDAHGLRGAVQLAPGSYHIASQLHINTSGVVVRGTGTSASGTTLVADKASARTLVTIGDKSSYTTVGTPTKVTDAYVPVGARQLTVAGTSGLKAGDQVVVERPATQAWIDAIGMHGVFTPNWSLRFERRITAVHGHSLTLDVPLTNALEKQYTQATVYRYDFPRIDHVGLEDLSLDGEAMASAPDYAKTFYNAAPWEFQAVQDSWISHVVWRHFGGSGQTALGPQSRRISVLHTQALDMLTTDSSARSEAYLLQGQQNLVQDCAVTATKVHAFTTYGRQAGPNVFSGCRASLVKVTYDAGGHQRWGSGTLYDDVTVAGSLLLVDNGTRGSGHGWSDANSTAYNCATQSYKAQDPPTAHNWAIGCTGTLQNGSDGQVQSPGAHVLPNSLYDQQLQDRGPTSTASSGR</sequence>